<organism evidence="1 2">
    <name type="scientific">Pluteus cervinus</name>
    <dbReference type="NCBI Taxonomy" id="181527"/>
    <lineage>
        <taxon>Eukaryota</taxon>
        <taxon>Fungi</taxon>
        <taxon>Dikarya</taxon>
        <taxon>Basidiomycota</taxon>
        <taxon>Agaricomycotina</taxon>
        <taxon>Agaricomycetes</taxon>
        <taxon>Agaricomycetidae</taxon>
        <taxon>Agaricales</taxon>
        <taxon>Pluteineae</taxon>
        <taxon>Pluteaceae</taxon>
        <taxon>Pluteus</taxon>
    </lineage>
</organism>
<keyword evidence="2" id="KW-1185">Reference proteome</keyword>
<reference evidence="1 2" key="1">
    <citation type="journal article" date="2019" name="Nat. Ecol. Evol.">
        <title>Megaphylogeny resolves global patterns of mushroom evolution.</title>
        <authorList>
            <person name="Varga T."/>
            <person name="Krizsan K."/>
            <person name="Foldi C."/>
            <person name="Dima B."/>
            <person name="Sanchez-Garcia M."/>
            <person name="Sanchez-Ramirez S."/>
            <person name="Szollosi G.J."/>
            <person name="Szarkandi J.G."/>
            <person name="Papp V."/>
            <person name="Albert L."/>
            <person name="Andreopoulos W."/>
            <person name="Angelini C."/>
            <person name="Antonin V."/>
            <person name="Barry K.W."/>
            <person name="Bougher N.L."/>
            <person name="Buchanan P."/>
            <person name="Buyck B."/>
            <person name="Bense V."/>
            <person name="Catcheside P."/>
            <person name="Chovatia M."/>
            <person name="Cooper J."/>
            <person name="Damon W."/>
            <person name="Desjardin D."/>
            <person name="Finy P."/>
            <person name="Geml J."/>
            <person name="Haridas S."/>
            <person name="Hughes K."/>
            <person name="Justo A."/>
            <person name="Karasinski D."/>
            <person name="Kautmanova I."/>
            <person name="Kiss B."/>
            <person name="Kocsube S."/>
            <person name="Kotiranta H."/>
            <person name="LaButti K.M."/>
            <person name="Lechner B.E."/>
            <person name="Liimatainen K."/>
            <person name="Lipzen A."/>
            <person name="Lukacs Z."/>
            <person name="Mihaltcheva S."/>
            <person name="Morgado L.N."/>
            <person name="Niskanen T."/>
            <person name="Noordeloos M.E."/>
            <person name="Ohm R.A."/>
            <person name="Ortiz-Santana B."/>
            <person name="Ovrebo C."/>
            <person name="Racz N."/>
            <person name="Riley R."/>
            <person name="Savchenko A."/>
            <person name="Shiryaev A."/>
            <person name="Soop K."/>
            <person name="Spirin V."/>
            <person name="Szebenyi C."/>
            <person name="Tomsovsky M."/>
            <person name="Tulloss R.E."/>
            <person name="Uehling J."/>
            <person name="Grigoriev I.V."/>
            <person name="Vagvolgyi C."/>
            <person name="Papp T."/>
            <person name="Martin F.M."/>
            <person name="Miettinen O."/>
            <person name="Hibbett D.S."/>
            <person name="Nagy L.G."/>
        </authorList>
    </citation>
    <scope>NUCLEOTIDE SEQUENCE [LARGE SCALE GENOMIC DNA]</scope>
    <source>
        <strain evidence="1 2">NL-1719</strain>
    </source>
</reference>
<dbReference type="EMBL" id="ML208447">
    <property type="protein sequence ID" value="TFK65130.1"/>
    <property type="molecule type" value="Genomic_DNA"/>
</dbReference>
<accession>A0ACD3AHI0</accession>
<evidence type="ECO:0000313" key="1">
    <source>
        <dbReference type="EMBL" id="TFK65130.1"/>
    </source>
</evidence>
<name>A0ACD3AHI0_9AGAR</name>
<proteinExistence type="predicted"/>
<evidence type="ECO:0000313" key="2">
    <source>
        <dbReference type="Proteomes" id="UP000308600"/>
    </source>
</evidence>
<dbReference type="Proteomes" id="UP000308600">
    <property type="component" value="Unassembled WGS sequence"/>
</dbReference>
<protein>
    <submittedName>
        <fullName evidence="1">Uncharacterized protein</fullName>
    </submittedName>
</protein>
<gene>
    <name evidence="1" type="ORF">BDN72DRAFT_845904</name>
</gene>
<sequence>MYRQYSTSTDETPAHVHPTRPNPIHPPPPPKIPEQKWAASLRTDAGQVRSIEGTHICG</sequence>